<evidence type="ECO:0008006" key="4">
    <source>
        <dbReference type="Google" id="ProtNLM"/>
    </source>
</evidence>
<proteinExistence type="predicted"/>
<accession>A0ABT6XDV6</accession>
<feature type="transmembrane region" description="Helical" evidence="1">
    <location>
        <begin position="123"/>
        <end position="144"/>
    </location>
</feature>
<keyword evidence="3" id="KW-1185">Reference proteome</keyword>
<feature type="transmembrane region" description="Helical" evidence="1">
    <location>
        <begin position="35"/>
        <end position="52"/>
    </location>
</feature>
<reference evidence="2 3" key="1">
    <citation type="submission" date="2023-05" db="EMBL/GenBank/DDBJ databases">
        <title>Lysobacter sp. strain LF1 Genome sequencing and assembly.</title>
        <authorList>
            <person name="Jung Y."/>
        </authorList>
    </citation>
    <scope>NUCLEOTIDE SEQUENCE [LARGE SCALE GENOMIC DNA]</scope>
    <source>
        <strain evidence="2 3">LF1</strain>
    </source>
</reference>
<feature type="transmembrane region" description="Helical" evidence="1">
    <location>
        <begin position="165"/>
        <end position="189"/>
    </location>
</feature>
<dbReference type="Proteomes" id="UP001321580">
    <property type="component" value="Unassembled WGS sequence"/>
</dbReference>
<feature type="transmembrane region" description="Helical" evidence="1">
    <location>
        <begin position="96"/>
        <end position="117"/>
    </location>
</feature>
<protein>
    <recommendedName>
        <fullName evidence="4">DUF4234 domain-containing protein</fullName>
    </recommendedName>
</protein>
<evidence type="ECO:0000313" key="2">
    <source>
        <dbReference type="EMBL" id="MDI9238113.1"/>
    </source>
</evidence>
<comment type="caution">
    <text evidence="2">The sequence shown here is derived from an EMBL/GenBank/DDBJ whole genome shotgun (WGS) entry which is preliminary data.</text>
</comment>
<organism evidence="2 3">
    <name type="scientific">Lysobacter stagni</name>
    <dbReference type="NCBI Taxonomy" id="3045172"/>
    <lineage>
        <taxon>Bacteria</taxon>
        <taxon>Pseudomonadati</taxon>
        <taxon>Pseudomonadota</taxon>
        <taxon>Gammaproteobacteria</taxon>
        <taxon>Lysobacterales</taxon>
        <taxon>Lysobacteraceae</taxon>
        <taxon>Lysobacter</taxon>
    </lineage>
</organism>
<evidence type="ECO:0000313" key="3">
    <source>
        <dbReference type="Proteomes" id="UP001321580"/>
    </source>
</evidence>
<dbReference type="EMBL" id="JASGBI010000001">
    <property type="protein sequence ID" value="MDI9238113.1"/>
    <property type="molecule type" value="Genomic_DNA"/>
</dbReference>
<dbReference type="RefSeq" id="WP_283211597.1">
    <property type="nucleotide sequence ID" value="NZ_JASGBI010000001.1"/>
</dbReference>
<sequence>MSENLYAPPAAAVADAADEAATGTEFFVVGTTKLVLLYLATFGLYPVFWFYMHWARYKRFRRQDMWPAARALFAIFFTHELAGEIDERLHRSGIRYAWSPSLTATAFVVLTIVSTIASRVPEGVSRIADLLPVILLAPIAWTMVNMQRAANAACGQPDGASNRRLTWANWLWLVAGGFLWTMVLIGTFLPVP</sequence>
<keyword evidence="1" id="KW-0472">Membrane</keyword>
<keyword evidence="1" id="KW-1133">Transmembrane helix</keyword>
<name>A0ABT6XDV6_9GAMM</name>
<gene>
    <name evidence="2" type="ORF">QLQ15_04220</name>
</gene>
<keyword evidence="1" id="KW-0812">Transmembrane</keyword>
<evidence type="ECO:0000256" key="1">
    <source>
        <dbReference type="SAM" id="Phobius"/>
    </source>
</evidence>